<name>A0A2N9FJZ8_FAGSY</name>
<dbReference type="InterPro" id="IPR043502">
    <property type="entry name" value="DNA/RNA_pol_sf"/>
</dbReference>
<evidence type="ECO:0000313" key="2">
    <source>
        <dbReference type="EMBL" id="SPC87435.1"/>
    </source>
</evidence>
<dbReference type="CDD" id="cd01650">
    <property type="entry name" value="RT_nLTR_like"/>
    <property type="match status" value="1"/>
</dbReference>
<protein>
    <recommendedName>
        <fullName evidence="1">Reverse transcriptase domain-containing protein</fullName>
    </recommendedName>
</protein>
<feature type="domain" description="Reverse transcriptase" evidence="1">
    <location>
        <begin position="963"/>
        <end position="1210"/>
    </location>
</feature>
<reference evidence="2" key="1">
    <citation type="submission" date="2018-02" db="EMBL/GenBank/DDBJ databases">
        <authorList>
            <person name="Cohen D.B."/>
            <person name="Kent A.D."/>
        </authorList>
    </citation>
    <scope>NUCLEOTIDE SEQUENCE</scope>
</reference>
<dbReference type="EMBL" id="OIVN01000922">
    <property type="protein sequence ID" value="SPC87435.1"/>
    <property type="molecule type" value="Genomic_DNA"/>
</dbReference>
<dbReference type="InterPro" id="IPR005135">
    <property type="entry name" value="Endo/exonuclease/phosphatase"/>
</dbReference>
<gene>
    <name evidence="2" type="ORF">FSB_LOCUS15317</name>
</gene>
<dbReference type="Pfam" id="PF00078">
    <property type="entry name" value="RVT_1"/>
    <property type="match status" value="1"/>
</dbReference>
<dbReference type="Gene3D" id="3.60.10.10">
    <property type="entry name" value="Endonuclease/exonuclease/phosphatase"/>
    <property type="match status" value="1"/>
</dbReference>
<dbReference type="Pfam" id="PF13966">
    <property type="entry name" value="zf-RVT"/>
    <property type="match status" value="1"/>
</dbReference>
<dbReference type="InterPro" id="IPR000477">
    <property type="entry name" value="RT_dom"/>
</dbReference>
<organism evidence="2">
    <name type="scientific">Fagus sylvatica</name>
    <name type="common">Beechnut</name>
    <dbReference type="NCBI Taxonomy" id="28930"/>
    <lineage>
        <taxon>Eukaryota</taxon>
        <taxon>Viridiplantae</taxon>
        <taxon>Streptophyta</taxon>
        <taxon>Embryophyta</taxon>
        <taxon>Tracheophyta</taxon>
        <taxon>Spermatophyta</taxon>
        <taxon>Magnoliopsida</taxon>
        <taxon>eudicotyledons</taxon>
        <taxon>Gunneridae</taxon>
        <taxon>Pentapetalae</taxon>
        <taxon>rosids</taxon>
        <taxon>fabids</taxon>
        <taxon>Fagales</taxon>
        <taxon>Fagaceae</taxon>
        <taxon>Fagus</taxon>
    </lineage>
</organism>
<dbReference type="Pfam" id="PF03372">
    <property type="entry name" value="Exo_endo_phos"/>
    <property type="match status" value="1"/>
</dbReference>
<evidence type="ECO:0000259" key="1">
    <source>
        <dbReference type="PROSITE" id="PS50878"/>
    </source>
</evidence>
<dbReference type="PANTHER" id="PTHR33116">
    <property type="entry name" value="REVERSE TRANSCRIPTASE ZINC-BINDING DOMAIN-CONTAINING PROTEIN-RELATED-RELATED"/>
    <property type="match status" value="1"/>
</dbReference>
<accession>A0A2N9FJZ8</accession>
<dbReference type="InterPro" id="IPR026960">
    <property type="entry name" value="RVT-Znf"/>
</dbReference>
<dbReference type="SUPFAM" id="SSF56672">
    <property type="entry name" value="DNA/RNA polymerases"/>
    <property type="match status" value="1"/>
</dbReference>
<dbReference type="InterPro" id="IPR036691">
    <property type="entry name" value="Endo/exonu/phosph_ase_sf"/>
</dbReference>
<dbReference type="PROSITE" id="PS50878">
    <property type="entry name" value="RT_POL"/>
    <property type="match status" value="1"/>
</dbReference>
<sequence>MGGVRSFRIESKRFDLIREGDGIDSVSLLEFGRYKRHSVCMGTQGVRWLGQCIEENIARESEQAFIRTFRESDKGYVIRRFTNKYGRYLEITDYGRGGCKGRLAIPEGQKQSGWRGFHKELMLLLTPNSDENQGRHGHKATADVNHQKRIPVKERLGPVLSYAELLRAPVNQHQATNGRPKIPQKQNQISEILKTPEIMHAKDIVNVNEGGKAISKEKFLGFIPYRCFGKELVNKSTPKLLISCNAEGKRRVTWGRQENEGEVAGTKEEGHCFGQADKQPISLVQVGHKESFSGPSQFEWGESSTTLIKPKQIWVPKSKEVVSIVGGPITNITPAHKCNTKHNVVTSLENSRTPGWEITPVAHASKQDFLWLRTSSARDTRQSLQVHFYAGVNLSVPRNTAGYWGDDVWTIWKGISTTAWAGGEEGESSRQSHCLAVVPRDVSSEAASPLLLGASNTIWVDSEEGEHRAQKGARKLRNLSTSVNYGSSLTPGLNCKMKRSQIKNALKLWKGDVVCLQETKLESISRSVVRSLCSNRFADWKYLESEGASGAVLIMWDKRVAEVQDCVKGQFSISCRFKNVQEQFEWAFSGVYGPNVDADRLILWDELAGVRSWWGVPWCIGGDFNVVRFPSEKLREGRLTRAMTNFSDFISELGLIDLPLLDGQFTWSNNQDPPSKSRLDRFMVSTDWEDQFSHLAQKALPCFISDHCPISLDCGTCIRSKSYFKFENMWLRHEAITGNVRQWWGNYNFQGIPSFVLANKLKVLKEDIKKWNKESFGDVHIKKLELMKELQVLEEKENQGTFNAEDRACRLNTQAKLERTLLLDEVSWRQKSRIQWLKEGDKNTKFFHRTANANRRNNCIESMTHGELKWKTQDEIREGIVAFYQDLYSEREHWRPVLGGVDFTSLGVEEATHLERPFSEEEVVLALNQISGEKAPGPDGFTLAFFHHCWDVVKKEVLDSIQEFYVHEDFERSLNSTFMVLIPKKVGASDVKDFRPISLTGSMYKIISKVLANRLREVLGSLLSPSQNAFIQGRQIQDSVLIANESLDSRLNSGVPGLICKLDVEKAYDHVNWNFLMYLLERCGFGVKWRNWIKFYISSVRFSVLINGTPCGFFPSSRGLRQGDSLSPLLFVLVMEALSRLMDRAVARGYLEGFAVDNSNVSALRFRRLRINLGKSEIVPVGSIVDVKALAHVLGGQIASLPMKYLGLPLGARYKSKEIWKPILEKMEKRMAGWKRSYLSKGGRLTLIKSTLSSLPTYFLSLFGVPSSVAHRIEKLQRDFLWGGIGDEFKYHLVNWRIICAPIQQGGLGLRQIIPFNQALLGKWLWRFANERNAYWRQVIACKYGCDRDGWHSKEGRGGHGVCLWKHIQSGWSRFSRYVHYTVGAGDSIRFWMDRWNDEGLLRDVFPAIYQIAIHKQATVSEYLSWHNDDMVWSVNLHRSLQDWELGEYTGLMGFLYRRKTKRSEVDQMQWDCTTSGLFEVRSYYRMLTSNNNITNFPWKSIWQCRVPHKVAFFSWLVAQEKILTIDNLRRRRILVLDWCFMCKRAGESVNHLMLHCYASYKLCSFALLEKERACICSLECHSIVFNVAFVAGEEPTGV</sequence>
<proteinExistence type="predicted"/>
<dbReference type="PANTHER" id="PTHR33116:SF78">
    <property type="entry name" value="OS12G0587133 PROTEIN"/>
    <property type="match status" value="1"/>
</dbReference>
<dbReference type="SUPFAM" id="SSF56219">
    <property type="entry name" value="DNase I-like"/>
    <property type="match status" value="1"/>
</dbReference>
<dbReference type="GO" id="GO:0003824">
    <property type="term" value="F:catalytic activity"/>
    <property type="evidence" value="ECO:0007669"/>
    <property type="project" value="InterPro"/>
</dbReference>